<dbReference type="AlphaFoldDB" id="A0A366K2D7"/>
<proteinExistence type="predicted"/>
<sequence length="129" mass="15010">MTISQKACSKRDFINDLLLEVNNSYFQTDTLIISETMIHLLEIKNFQGDWHLDSDKLYTVTSGREYKNPIYQLKRSAALLQTLKQNYPVEASVVFINPEFTLYQAPMEQPIVLPTQVNRFMKDLNTMNS</sequence>
<dbReference type="InterPro" id="IPR011528">
    <property type="entry name" value="NERD"/>
</dbReference>
<evidence type="ECO:0000313" key="2">
    <source>
        <dbReference type="EMBL" id="RBP94721.1"/>
    </source>
</evidence>
<dbReference type="RefSeq" id="WP_243856174.1">
    <property type="nucleotide sequence ID" value="NZ_QNSF01000004.1"/>
</dbReference>
<feature type="domain" description="NERD" evidence="1">
    <location>
        <begin position="1"/>
        <end position="103"/>
    </location>
</feature>
<evidence type="ECO:0000313" key="3">
    <source>
        <dbReference type="Proteomes" id="UP000252731"/>
    </source>
</evidence>
<organism evidence="2 3">
    <name type="scientific">Cytobacillus firmus</name>
    <name type="common">Bacillus firmus</name>
    <dbReference type="NCBI Taxonomy" id="1399"/>
    <lineage>
        <taxon>Bacteria</taxon>
        <taxon>Bacillati</taxon>
        <taxon>Bacillota</taxon>
        <taxon>Bacilli</taxon>
        <taxon>Bacillales</taxon>
        <taxon>Bacillaceae</taxon>
        <taxon>Cytobacillus</taxon>
    </lineage>
</organism>
<comment type="caution">
    <text evidence="2">The sequence shown here is derived from an EMBL/GenBank/DDBJ whole genome shotgun (WGS) entry which is preliminary data.</text>
</comment>
<dbReference type="PROSITE" id="PS50965">
    <property type="entry name" value="NERD"/>
    <property type="match status" value="1"/>
</dbReference>
<dbReference type="EMBL" id="QNSF01000004">
    <property type="protein sequence ID" value="RBP94721.1"/>
    <property type="molecule type" value="Genomic_DNA"/>
</dbReference>
<protein>
    <submittedName>
        <fullName evidence="2">Nuclease-like protein</fullName>
    </submittedName>
</protein>
<gene>
    <name evidence="2" type="ORF">DFO70_104364</name>
</gene>
<reference evidence="2 3" key="1">
    <citation type="submission" date="2018-06" db="EMBL/GenBank/DDBJ databases">
        <title>Freshwater and sediment microbial communities from various areas in North America, analyzing microbe dynamics in response to fracking.</title>
        <authorList>
            <person name="Lamendella R."/>
        </authorList>
    </citation>
    <scope>NUCLEOTIDE SEQUENCE [LARGE SCALE GENOMIC DNA]</scope>
    <source>
        <strain evidence="2 3">14_TX</strain>
    </source>
</reference>
<accession>A0A366K2D7</accession>
<evidence type="ECO:0000259" key="1">
    <source>
        <dbReference type="PROSITE" id="PS50965"/>
    </source>
</evidence>
<dbReference type="Pfam" id="PF08378">
    <property type="entry name" value="NERD"/>
    <property type="match status" value="1"/>
</dbReference>
<name>A0A366K2D7_CYTFI</name>
<keyword evidence="3" id="KW-1185">Reference proteome</keyword>
<dbReference type="Proteomes" id="UP000252731">
    <property type="component" value="Unassembled WGS sequence"/>
</dbReference>